<keyword evidence="2" id="KW-1185">Reference proteome</keyword>
<dbReference type="HOGENOM" id="CLU_065389_3_1_1"/>
<dbReference type="AlphaFoldDB" id="A0A0D0AV79"/>
<evidence type="ECO:0000313" key="2">
    <source>
        <dbReference type="Proteomes" id="UP000054485"/>
    </source>
</evidence>
<reference evidence="2" key="2">
    <citation type="submission" date="2015-01" db="EMBL/GenBank/DDBJ databases">
        <title>Evolutionary Origins and Diversification of the Mycorrhizal Mutualists.</title>
        <authorList>
            <consortium name="DOE Joint Genome Institute"/>
            <consortium name="Mycorrhizal Genomics Consortium"/>
            <person name="Kohler A."/>
            <person name="Kuo A."/>
            <person name="Nagy L.G."/>
            <person name="Floudas D."/>
            <person name="Copeland A."/>
            <person name="Barry K.W."/>
            <person name="Cichocki N."/>
            <person name="Veneault-Fourrey C."/>
            <person name="LaButti K."/>
            <person name="Lindquist E.A."/>
            <person name="Lipzen A."/>
            <person name="Lundell T."/>
            <person name="Morin E."/>
            <person name="Murat C."/>
            <person name="Riley R."/>
            <person name="Ohm R."/>
            <person name="Sun H."/>
            <person name="Tunlid A."/>
            <person name="Henrissat B."/>
            <person name="Grigoriev I.V."/>
            <person name="Hibbett D.S."/>
            <person name="Martin F."/>
        </authorList>
    </citation>
    <scope>NUCLEOTIDE SEQUENCE [LARGE SCALE GENOMIC DNA]</scope>
    <source>
        <strain evidence="2">UH-Slu-Lm8-n1</strain>
    </source>
</reference>
<proteinExistence type="predicted"/>
<protein>
    <recommendedName>
        <fullName evidence="3">Carboxymuconolactone decarboxylase-like domain-containing protein</fullName>
    </recommendedName>
</protein>
<dbReference type="PANTHER" id="PTHR28180:SF2">
    <property type="entry name" value="PEROXISOMAL PROTEIN 2"/>
    <property type="match status" value="1"/>
</dbReference>
<dbReference type="Gene3D" id="1.20.1290.10">
    <property type="entry name" value="AhpD-like"/>
    <property type="match status" value="1"/>
</dbReference>
<organism evidence="1 2">
    <name type="scientific">Suillus luteus UH-Slu-Lm8-n1</name>
    <dbReference type="NCBI Taxonomy" id="930992"/>
    <lineage>
        <taxon>Eukaryota</taxon>
        <taxon>Fungi</taxon>
        <taxon>Dikarya</taxon>
        <taxon>Basidiomycota</taxon>
        <taxon>Agaricomycotina</taxon>
        <taxon>Agaricomycetes</taxon>
        <taxon>Agaricomycetidae</taxon>
        <taxon>Boletales</taxon>
        <taxon>Suillineae</taxon>
        <taxon>Suillaceae</taxon>
        <taxon>Suillus</taxon>
    </lineage>
</organism>
<dbReference type="EMBL" id="KN835171">
    <property type="protein sequence ID" value="KIK45551.1"/>
    <property type="molecule type" value="Genomic_DNA"/>
</dbReference>
<accession>A0A0D0AV79</accession>
<evidence type="ECO:0000313" key="1">
    <source>
        <dbReference type="EMBL" id="KIK45551.1"/>
    </source>
</evidence>
<gene>
    <name evidence="1" type="ORF">CY34DRAFT_801483</name>
</gene>
<sequence>MAHIATPDFLNELQSLYPATAKYVDGDWFLAASVAFSSSNCPEAVPRVLRHALDDLDKLSDTSYEDRKLLVRKIKDGIFKSGILSGYPKAINALVSLYEATPEELRDTEPLRDSTRSKEEVAAAGQAYFDSQYGDTAAEIQPMLRSIYPDLEHFTVTLGYGYVYSFLEVISPKETSFVTISTMIANATPSQLGWHLTRAVHHGAAVEEVRAVREIALRIAIKAGVPLKTEVPII</sequence>
<dbReference type="SUPFAM" id="SSF69118">
    <property type="entry name" value="AhpD-like"/>
    <property type="match status" value="1"/>
</dbReference>
<evidence type="ECO:0008006" key="3">
    <source>
        <dbReference type="Google" id="ProtNLM"/>
    </source>
</evidence>
<name>A0A0D0AV79_9AGAM</name>
<dbReference type="PANTHER" id="PTHR28180">
    <property type="entry name" value="CONSERVED MITOCHONDRIAL PROTEIN-RELATED"/>
    <property type="match status" value="1"/>
</dbReference>
<dbReference type="InterPro" id="IPR029032">
    <property type="entry name" value="AhpD-like"/>
</dbReference>
<dbReference type="Proteomes" id="UP000054485">
    <property type="component" value="Unassembled WGS sequence"/>
</dbReference>
<dbReference type="STRING" id="930992.A0A0D0AV79"/>
<dbReference type="InterPro" id="IPR052999">
    <property type="entry name" value="PTS1_Protein"/>
</dbReference>
<reference evidence="1 2" key="1">
    <citation type="submission" date="2014-04" db="EMBL/GenBank/DDBJ databases">
        <authorList>
            <consortium name="DOE Joint Genome Institute"/>
            <person name="Kuo A."/>
            <person name="Ruytinx J."/>
            <person name="Rineau F."/>
            <person name="Colpaert J."/>
            <person name="Kohler A."/>
            <person name="Nagy L.G."/>
            <person name="Floudas D."/>
            <person name="Copeland A."/>
            <person name="Barry K.W."/>
            <person name="Cichocki N."/>
            <person name="Veneault-Fourrey C."/>
            <person name="LaButti K."/>
            <person name="Lindquist E.A."/>
            <person name="Lipzen A."/>
            <person name="Lundell T."/>
            <person name="Morin E."/>
            <person name="Murat C."/>
            <person name="Sun H."/>
            <person name="Tunlid A."/>
            <person name="Henrissat B."/>
            <person name="Grigoriev I.V."/>
            <person name="Hibbett D.S."/>
            <person name="Martin F."/>
            <person name="Nordberg H.P."/>
            <person name="Cantor M.N."/>
            <person name="Hua S.X."/>
        </authorList>
    </citation>
    <scope>NUCLEOTIDE SEQUENCE [LARGE SCALE GENOMIC DNA]</scope>
    <source>
        <strain evidence="1 2">UH-Slu-Lm8-n1</strain>
    </source>
</reference>
<dbReference type="OrthoDB" id="5537330at2759"/>
<dbReference type="InParanoid" id="A0A0D0AV79"/>